<keyword evidence="5 12" id="KW-1133">Transmembrane helix</keyword>
<protein>
    <submittedName>
        <fullName evidence="14">ObirIr14</fullName>
    </submittedName>
</protein>
<name>A0A3L8D832_OOCBI</name>
<evidence type="ECO:0000256" key="10">
    <source>
        <dbReference type="ARBA" id="ARBA00023286"/>
    </source>
</evidence>
<evidence type="ECO:0000256" key="11">
    <source>
        <dbReference type="ARBA" id="ARBA00023303"/>
    </source>
</evidence>
<keyword evidence="11" id="KW-0407">Ion channel</keyword>
<organism evidence="14">
    <name type="scientific">Ooceraea biroi</name>
    <name type="common">Clonal raider ant</name>
    <name type="synonym">Cerapachys biroi</name>
    <dbReference type="NCBI Taxonomy" id="2015173"/>
    <lineage>
        <taxon>Eukaryota</taxon>
        <taxon>Metazoa</taxon>
        <taxon>Ecdysozoa</taxon>
        <taxon>Arthropoda</taxon>
        <taxon>Hexapoda</taxon>
        <taxon>Insecta</taxon>
        <taxon>Pterygota</taxon>
        <taxon>Neoptera</taxon>
        <taxon>Endopterygota</taxon>
        <taxon>Hymenoptera</taxon>
        <taxon>Apocrita</taxon>
        <taxon>Aculeata</taxon>
        <taxon>Formicoidea</taxon>
        <taxon>Formicidae</taxon>
        <taxon>Dorylinae</taxon>
        <taxon>Ooceraea</taxon>
    </lineage>
</organism>
<reference evidence="14" key="1">
    <citation type="journal article" date="2018" name="Genome Res.">
        <title>The genomic architecture and molecular evolution of ant odorant receptors.</title>
        <authorList>
            <person name="McKenzie S.K."/>
            <person name="Kronauer D.J.C."/>
        </authorList>
    </citation>
    <scope>NUCLEOTIDE SEQUENCE [LARGE SCALE GENOMIC DNA]</scope>
    <source>
        <strain evidence="14">Clonal line C1</strain>
    </source>
</reference>
<dbReference type="PANTHER" id="PTHR42643:SF24">
    <property type="entry name" value="IONOTROPIC RECEPTOR 60A"/>
    <property type="match status" value="1"/>
</dbReference>
<dbReference type="OrthoDB" id="8195021at2759"/>
<keyword evidence="6" id="KW-0406">Ion transport</keyword>
<dbReference type="GO" id="GO:0005886">
    <property type="term" value="C:plasma membrane"/>
    <property type="evidence" value="ECO:0007669"/>
    <property type="project" value="UniProtKB-SubCell"/>
</dbReference>
<evidence type="ECO:0000256" key="2">
    <source>
        <dbReference type="ARBA" id="ARBA00022448"/>
    </source>
</evidence>
<keyword evidence="3" id="KW-1003">Cell membrane</keyword>
<accession>A0A3L8D832</accession>
<dbReference type="PANTHER" id="PTHR42643">
    <property type="entry name" value="IONOTROPIC RECEPTOR 20A-RELATED"/>
    <property type="match status" value="1"/>
</dbReference>
<keyword evidence="7 12" id="KW-0472">Membrane</keyword>
<reference evidence="14" key="2">
    <citation type="submission" date="2018-07" db="EMBL/GenBank/DDBJ databases">
        <authorList>
            <person name="Mckenzie S.K."/>
            <person name="Kronauer D.J.C."/>
        </authorList>
    </citation>
    <scope>NUCLEOTIDE SEQUENCE</scope>
    <source>
        <strain evidence="14">Clonal line C1</strain>
    </source>
</reference>
<comment type="subcellular location">
    <subcellularLocation>
        <location evidence="1">Cell membrane</location>
        <topology evidence="1">Multi-pass membrane protein</topology>
    </subcellularLocation>
</comment>
<dbReference type="InterPro" id="IPR019594">
    <property type="entry name" value="Glu/Gly-bd"/>
</dbReference>
<evidence type="ECO:0000256" key="9">
    <source>
        <dbReference type="ARBA" id="ARBA00023180"/>
    </source>
</evidence>
<sequence>MRLPILTDLEITHLVHSCSRLLSQYYIVTVDVHFRKMWRSLRYHHQIVQPVTIVIIPNSNAYLEFVETTKTYPMSFPVWFVLFLFSPANNTHDHCHQPLGNPFNLAFDTQMLVLCLDDDVLREWYSIKGETVKIFDLARWSDEKGFVLLTNLSLYERRNDLEGTVLRTVTVKDIPLSSMYSGNYVANLYGKVLDELTYSLNFTLDIVSEVNGNGLWNRQNNTWSGVMAEIVSGRADFAIADMSMTSLRIRYVDFTLPLIISRNSLFIKEPDMCGVKWFGYLQAFRFHTWFGISMIVVITPLLLSFMKICCESRNIADLLSENFLHVWGIFCQQALIDFPRPSSLRIAYFTIFLTAILISAYYSAALVCFLTACTHVLPFRTIDEFVEDGSYKLIVPRGSADYDIVSSSTKSFSVKLMKLMKEESELPPFLINGFEQICTEKKLAYMVLNALKKSVEMRIPCKLSAISTERIDNLGMVLSKNNPYTSVINYHLQKFLDNGMMMRLKNTRFLPRSVIEGKAYEPVRLISIIPILANLCGGVILSIAVLIIERIHHRQRERKLQAKVFHRSKRQPLAIKR</sequence>
<dbReference type="InterPro" id="IPR052192">
    <property type="entry name" value="Insect_Ionotropic_Sensory_Rcpt"/>
</dbReference>
<feature type="transmembrane region" description="Helical" evidence="12">
    <location>
        <begin position="525"/>
        <end position="548"/>
    </location>
</feature>
<evidence type="ECO:0000256" key="7">
    <source>
        <dbReference type="ARBA" id="ARBA00023136"/>
    </source>
</evidence>
<dbReference type="GO" id="GO:0015276">
    <property type="term" value="F:ligand-gated monoatomic ion channel activity"/>
    <property type="evidence" value="ECO:0007669"/>
    <property type="project" value="InterPro"/>
</dbReference>
<dbReference type="Gene3D" id="3.40.190.10">
    <property type="entry name" value="Periplasmic binding protein-like II"/>
    <property type="match status" value="1"/>
</dbReference>
<evidence type="ECO:0000256" key="12">
    <source>
        <dbReference type="SAM" id="Phobius"/>
    </source>
</evidence>
<feature type="transmembrane region" description="Helical" evidence="12">
    <location>
        <begin position="346"/>
        <end position="372"/>
    </location>
</feature>
<evidence type="ECO:0000256" key="8">
    <source>
        <dbReference type="ARBA" id="ARBA00023170"/>
    </source>
</evidence>
<keyword evidence="2" id="KW-0813">Transport</keyword>
<evidence type="ECO:0000259" key="13">
    <source>
        <dbReference type="Pfam" id="PF10613"/>
    </source>
</evidence>
<evidence type="ECO:0000256" key="6">
    <source>
        <dbReference type="ARBA" id="ARBA00023065"/>
    </source>
</evidence>
<dbReference type="Pfam" id="PF10613">
    <property type="entry name" value="Lig_chan-Glu_bd"/>
    <property type="match status" value="1"/>
</dbReference>
<evidence type="ECO:0000256" key="1">
    <source>
        <dbReference type="ARBA" id="ARBA00004651"/>
    </source>
</evidence>
<evidence type="ECO:0000256" key="5">
    <source>
        <dbReference type="ARBA" id="ARBA00022989"/>
    </source>
</evidence>
<dbReference type="Gene3D" id="1.10.287.70">
    <property type="match status" value="1"/>
</dbReference>
<dbReference type="SUPFAM" id="SSF53850">
    <property type="entry name" value="Periplasmic binding protein-like II"/>
    <property type="match status" value="1"/>
</dbReference>
<evidence type="ECO:0000256" key="3">
    <source>
        <dbReference type="ARBA" id="ARBA00022475"/>
    </source>
</evidence>
<keyword evidence="8" id="KW-0675">Receptor</keyword>
<dbReference type="EMBL" id="QOIP01000012">
    <property type="protein sequence ID" value="RLU16068.1"/>
    <property type="molecule type" value="Genomic_DNA"/>
</dbReference>
<keyword evidence="9" id="KW-0325">Glycoprotein</keyword>
<feature type="domain" description="Ionotropic glutamate receptor L-glutamate and glycine-binding" evidence="13">
    <location>
        <begin position="192"/>
        <end position="270"/>
    </location>
</feature>
<comment type="caution">
    <text evidence="14">The sequence shown here is derived from an EMBL/GenBank/DDBJ whole genome shotgun (WGS) entry which is preliminary data.</text>
</comment>
<evidence type="ECO:0000313" key="14">
    <source>
        <dbReference type="EMBL" id="RLU16068.1"/>
    </source>
</evidence>
<dbReference type="Proteomes" id="UP000279307">
    <property type="component" value="Chromosome 12"/>
</dbReference>
<keyword evidence="10" id="KW-1071">Ligand-gated ion channel</keyword>
<keyword evidence="4 12" id="KW-0812">Transmembrane</keyword>
<evidence type="ECO:0000256" key="4">
    <source>
        <dbReference type="ARBA" id="ARBA00022692"/>
    </source>
</evidence>
<gene>
    <name evidence="14" type="ORF">DMN91_011826</name>
</gene>
<feature type="transmembrane region" description="Helical" evidence="12">
    <location>
        <begin position="286"/>
        <end position="305"/>
    </location>
</feature>
<proteinExistence type="predicted"/>
<dbReference type="AlphaFoldDB" id="A0A3L8D832"/>